<dbReference type="EMBL" id="QKOE01000034">
    <property type="protein sequence ID" value="PZA14392.1"/>
    <property type="molecule type" value="Genomic_DNA"/>
</dbReference>
<dbReference type="RefSeq" id="WP_110530105.1">
    <property type="nucleotide sequence ID" value="NZ_QKOE01000034.1"/>
</dbReference>
<dbReference type="Proteomes" id="UP000248259">
    <property type="component" value="Unassembled WGS sequence"/>
</dbReference>
<proteinExistence type="predicted"/>
<evidence type="ECO:0000313" key="3">
    <source>
        <dbReference type="Proteomes" id="UP000248259"/>
    </source>
</evidence>
<reference evidence="2 3" key="1">
    <citation type="submission" date="2018-06" db="EMBL/GenBank/DDBJ databases">
        <title>Azoarcus communis strain SWub3 genome.</title>
        <authorList>
            <person name="Zorraquino Salvo V."/>
            <person name="Toubiana D."/>
            <person name="Blumwald E."/>
        </authorList>
    </citation>
    <scope>NUCLEOTIDE SEQUENCE [LARGE SCALE GENOMIC DNA]</scope>
    <source>
        <strain evidence="2 3">SWub3</strain>
    </source>
</reference>
<accession>A0A323UN14</accession>
<dbReference type="AlphaFoldDB" id="A0A323UN14"/>
<evidence type="ECO:0000313" key="2">
    <source>
        <dbReference type="EMBL" id="PZA14392.1"/>
    </source>
</evidence>
<keyword evidence="3" id="KW-1185">Reference proteome</keyword>
<gene>
    <name evidence="2" type="ORF">DNK49_22115</name>
</gene>
<feature type="region of interest" description="Disordered" evidence="1">
    <location>
        <begin position="166"/>
        <end position="187"/>
    </location>
</feature>
<dbReference type="OrthoDB" id="8534240at2"/>
<organism evidence="2 3">
    <name type="scientific">Parazoarcus communis SWub3 = DSM 12120</name>
    <dbReference type="NCBI Taxonomy" id="1121029"/>
    <lineage>
        <taxon>Bacteria</taxon>
        <taxon>Pseudomonadati</taxon>
        <taxon>Pseudomonadota</taxon>
        <taxon>Betaproteobacteria</taxon>
        <taxon>Rhodocyclales</taxon>
        <taxon>Zoogloeaceae</taxon>
        <taxon>Parazoarcus</taxon>
    </lineage>
</organism>
<comment type="caution">
    <text evidence="2">The sequence shown here is derived from an EMBL/GenBank/DDBJ whole genome shotgun (WGS) entry which is preliminary data.</text>
</comment>
<sequence length="207" mass="22719">MDILQKISGQLASVGLPLFAVTLTAVPRADTPVLLILHWHGFRREPGASGVDLHEPVPASALQMNEHWLQLAELDGAMLEAAWRLGAWMLEREERRACSTLGVAEREALECRQAFGDNPLAPGRDDHLVAEAPDRPAMLRAGARVGYVRWSFRPVHGGVWPDSADDATLAADGSRTEPCPVGPQKPVGPRISLTRYRLGRARRLYLP</sequence>
<name>A0A323UN14_9RHOO</name>
<evidence type="ECO:0000256" key="1">
    <source>
        <dbReference type="SAM" id="MobiDB-lite"/>
    </source>
</evidence>
<protein>
    <submittedName>
        <fullName evidence="2">Diguanylate cyclase</fullName>
    </submittedName>
</protein>